<dbReference type="VEuPathDB" id="FungiDB:ASPWEDRAFT_294241"/>
<dbReference type="EMBL" id="KV878218">
    <property type="protein sequence ID" value="OJJ29663.1"/>
    <property type="molecule type" value="Genomic_DNA"/>
</dbReference>
<dbReference type="AlphaFoldDB" id="A0A1L9R456"/>
<protein>
    <submittedName>
        <fullName evidence="1">Uncharacterized protein</fullName>
    </submittedName>
</protein>
<dbReference type="Proteomes" id="UP000184383">
    <property type="component" value="Unassembled WGS sequence"/>
</dbReference>
<evidence type="ECO:0000313" key="1">
    <source>
        <dbReference type="EMBL" id="OJJ29663.1"/>
    </source>
</evidence>
<evidence type="ECO:0000313" key="2">
    <source>
        <dbReference type="Proteomes" id="UP000184383"/>
    </source>
</evidence>
<proteinExistence type="predicted"/>
<gene>
    <name evidence="1" type="ORF">ASPWEDRAFT_294241</name>
</gene>
<sequence length="117" mass="12975">MCSSPSKARWTKPGLCCSCVGSSASIGTGSAQGRDYWRWGSYHWWAAVLQWSWKKYTVSVRPTGVHAPQELDQQYSAAFMQYNILSDESDGVFSITNGARIGFSGRQTTLNGWGRGR</sequence>
<reference evidence="2" key="1">
    <citation type="journal article" date="2017" name="Genome Biol.">
        <title>Comparative genomics reveals high biological diversity and specific adaptations in the industrially and medically important fungal genus Aspergillus.</title>
        <authorList>
            <person name="de Vries R.P."/>
            <person name="Riley R."/>
            <person name="Wiebenga A."/>
            <person name="Aguilar-Osorio G."/>
            <person name="Amillis S."/>
            <person name="Uchima C.A."/>
            <person name="Anderluh G."/>
            <person name="Asadollahi M."/>
            <person name="Askin M."/>
            <person name="Barry K."/>
            <person name="Battaglia E."/>
            <person name="Bayram O."/>
            <person name="Benocci T."/>
            <person name="Braus-Stromeyer S.A."/>
            <person name="Caldana C."/>
            <person name="Canovas D."/>
            <person name="Cerqueira G.C."/>
            <person name="Chen F."/>
            <person name="Chen W."/>
            <person name="Choi C."/>
            <person name="Clum A."/>
            <person name="Dos Santos R.A."/>
            <person name="Damasio A.R."/>
            <person name="Diallinas G."/>
            <person name="Emri T."/>
            <person name="Fekete E."/>
            <person name="Flipphi M."/>
            <person name="Freyberg S."/>
            <person name="Gallo A."/>
            <person name="Gournas C."/>
            <person name="Habgood R."/>
            <person name="Hainaut M."/>
            <person name="Harispe M.L."/>
            <person name="Henrissat B."/>
            <person name="Hilden K.S."/>
            <person name="Hope R."/>
            <person name="Hossain A."/>
            <person name="Karabika E."/>
            <person name="Karaffa L."/>
            <person name="Karanyi Z."/>
            <person name="Krasevec N."/>
            <person name="Kuo A."/>
            <person name="Kusch H."/>
            <person name="LaButti K."/>
            <person name="Lagendijk E.L."/>
            <person name="Lapidus A."/>
            <person name="Levasseur A."/>
            <person name="Lindquist E."/>
            <person name="Lipzen A."/>
            <person name="Logrieco A.F."/>
            <person name="MacCabe A."/>
            <person name="Maekelae M.R."/>
            <person name="Malavazi I."/>
            <person name="Melin P."/>
            <person name="Meyer V."/>
            <person name="Mielnichuk N."/>
            <person name="Miskei M."/>
            <person name="Molnar A.P."/>
            <person name="Mule G."/>
            <person name="Ngan C.Y."/>
            <person name="Orejas M."/>
            <person name="Orosz E."/>
            <person name="Ouedraogo J.P."/>
            <person name="Overkamp K.M."/>
            <person name="Park H.-S."/>
            <person name="Perrone G."/>
            <person name="Piumi F."/>
            <person name="Punt P.J."/>
            <person name="Ram A.F."/>
            <person name="Ramon A."/>
            <person name="Rauscher S."/>
            <person name="Record E."/>
            <person name="Riano-Pachon D.M."/>
            <person name="Robert V."/>
            <person name="Roehrig J."/>
            <person name="Ruller R."/>
            <person name="Salamov A."/>
            <person name="Salih N.S."/>
            <person name="Samson R.A."/>
            <person name="Sandor E."/>
            <person name="Sanguinetti M."/>
            <person name="Schuetze T."/>
            <person name="Sepcic K."/>
            <person name="Shelest E."/>
            <person name="Sherlock G."/>
            <person name="Sophianopoulou V."/>
            <person name="Squina F.M."/>
            <person name="Sun H."/>
            <person name="Susca A."/>
            <person name="Todd R.B."/>
            <person name="Tsang A."/>
            <person name="Unkles S.E."/>
            <person name="van de Wiele N."/>
            <person name="van Rossen-Uffink D."/>
            <person name="Oliveira J.V."/>
            <person name="Vesth T.C."/>
            <person name="Visser J."/>
            <person name="Yu J.-H."/>
            <person name="Zhou M."/>
            <person name="Andersen M.R."/>
            <person name="Archer D.B."/>
            <person name="Baker S.E."/>
            <person name="Benoit I."/>
            <person name="Brakhage A.A."/>
            <person name="Braus G.H."/>
            <person name="Fischer R."/>
            <person name="Frisvad J.C."/>
            <person name="Goldman G.H."/>
            <person name="Houbraken J."/>
            <person name="Oakley B."/>
            <person name="Pocsi I."/>
            <person name="Scazzocchio C."/>
            <person name="Seiboth B."/>
            <person name="vanKuyk P.A."/>
            <person name="Wortman J."/>
            <person name="Dyer P.S."/>
            <person name="Grigoriev I.V."/>
        </authorList>
    </citation>
    <scope>NUCLEOTIDE SEQUENCE [LARGE SCALE GENOMIC DNA]</scope>
    <source>
        <strain evidence="2">DTO 134E9</strain>
    </source>
</reference>
<accession>A0A1L9R456</accession>
<keyword evidence="2" id="KW-1185">Reference proteome</keyword>
<organism evidence="1 2">
    <name type="scientific">Aspergillus wentii DTO 134E9</name>
    <dbReference type="NCBI Taxonomy" id="1073089"/>
    <lineage>
        <taxon>Eukaryota</taxon>
        <taxon>Fungi</taxon>
        <taxon>Dikarya</taxon>
        <taxon>Ascomycota</taxon>
        <taxon>Pezizomycotina</taxon>
        <taxon>Eurotiomycetes</taxon>
        <taxon>Eurotiomycetidae</taxon>
        <taxon>Eurotiales</taxon>
        <taxon>Aspergillaceae</taxon>
        <taxon>Aspergillus</taxon>
        <taxon>Aspergillus subgen. Cremei</taxon>
    </lineage>
</organism>
<dbReference type="RefSeq" id="XP_040683340.1">
    <property type="nucleotide sequence ID" value="XM_040833279.1"/>
</dbReference>
<name>A0A1L9R456_ASPWE</name>
<dbReference type="GeneID" id="63749127"/>